<dbReference type="Gene3D" id="3.90.960.10">
    <property type="entry name" value="YbaK/aminoacyl-tRNA synthetase-associated domain"/>
    <property type="match status" value="1"/>
</dbReference>
<reference evidence="3" key="1">
    <citation type="submission" date="2016-10" db="EMBL/GenBank/DDBJ databases">
        <authorList>
            <person name="Varghese N."/>
            <person name="Submissions S."/>
        </authorList>
    </citation>
    <scope>NUCLEOTIDE SEQUENCE [LARGE SCALE GENOMIC DNA]</scope>
    <source>
        <strain evidence="3">DSM 22951</strain>
    </source>
</reference>
<protein>
    <submittedName>
        <fullName evidence="2">Cys-tRNA(Pro) deacylase, prolyl-tRNA editing enzyme YbaK/EbsC</fullName>
    </submittedName>
</protein>
<keyword evidence="3" id="KW-1185">Reference proteome</keyword>
<proteinExistence type="predicted"/>
<dbReference type="PANTHER" id="PTHR30411:SF1">
    <property type="entry name" value="CYTOPLASMIC PROTEIN"/>
    <property type="match status" value="1"/>
</dbReference>
<dbReference type="Pfam" id="PF04073">
    <property type="entry name" value="tRNA_edit"/>
    <property type="match status" value="1"/>
</dbReference>
<dbReference type="GO" id="GO:0002161">
    <property type="term" value="F:aminoacyl-tRNA deacylase activity"/>
    <property type="evidence" value="ECO:0007669"/>
    <property type="project" value="InterPro"/>
</dbReference>
<feature type="domain" description="YbaK/aminoacyl-tRNA synthetase-associated" evidence="1">
    <location>
        <begin position="40"/>
        <end position="157"/>
    </location>
</feature>
<dbReference type="Proteomes" id="UP000250028">
    <property type="component" value="Unassembled WGS sequence"/>
</dbReference>
<dbReference type="SUPFAM" id="SSF55826">
    <property type="entry name" value="YbaK/ProRS associated domain"/>
    <property type="match status" value="1"/>
</dbReference>
<dbReference type="PANTHER" id="PTHR30411">
    <property type="entry name" value="CYTOPLASMIC PROTEIN"/>
    <property type="match status" value="1"/>
</dbReference>
<evidence type="ECO:0000259" key="1">
    <source>
        <dbReference type="Pfam" id="PF04073"/>
    </source>
</evidence>
<dbReference type="EMBL" id="UESZ01000001">
    <property type="protein sequence ID" value="SSA35967.1"/>
    <property type="molecule type" value="Genomic_DNA"/>
</dbReference>
<organism evidence="2 3">
    <name type="scientific">Branchiibius hedensis</name>
    <dbReference type="NCBI Taxonomy" id="672460"/>
    <lineage>
        <taxon>Bacteria</taxon>
        <taxon>Bacillati</taxon>
        <taxon>Actinomycetota</taxon>
        <taxon>Actinomycetes</taxon>
        <taxon>Micrococcales</taxon>
        <taxon>Dermacoccaceae</taxon>
        <taxon>Branchiibius</taxon>
    </lineage>
</organism>
<dbReference type="AlphaFoldDB" id="A0A2Y9A1B4"/>
<dbReference type="InterPro" id="IPR007214">
    <property type="entry name" value="YbaK/aa-tRNA-synth-assoc-dom"/>
</dbReference>
<dbReference type="CDD" id="cd04333">
    <property type="entry name" value="ProX_deacylase"/>
    <property type="match status" value="1"/>
</dbReference>
<accession>A0A2Y9A1B4</accession>
<name>A0A2Y9A1B4_9MICO</name>
<gene>
    <name evidence="2" type="ORF">SAMN04489750_3346</name>
</gene>
<evidence type="ECO:0000313" key="3">
    <source>
        <dbReference type="Proteomes" id="UP000250028"/>
    </source>
</evidence>
<dbReference type="InterPro" id="IPR036754">
    <property type="entry name" value="YbaK/aa-tRNA-synt-asso_dom_sf"/>
</dbReference>
<sequence>MRRLWPGPHYGDGMSLDTVRAYFAALGREGELLVTPGSSHTVADAAAAFGVEPARIAKTLAYKGETDDSCELIVLAGDARSDNALFKSRFGRKASMLKPEVVLTLTGHPVGGVCPFANPPGATVWLDTSLQRFETVFPAAGSPDSAVELTLPDLERLSHAAGWVTVSKLPEN</sequence>
<evidence type="ECO:0000313" key="2">
    <source>
        <dbReference type="EMBL" id="SSA35967.1"/>
    </source>
</evidence>